<reference evidence="2" key="1">
    <citation type="submission" date="2015-06" db="EMBL/GenBank/DDBJ databases">
        <title>Expansion of signal transduction pathways in fungi by whole-genome duplication.</title>
        <authorList>
            <consortium name="DOE Joint Genome Institute"/>
            <person name="Corrochano L.M."/>
            <person name="Kuo A."/>
            <person name="Marcet-Houben M."/>
            <person name="Polaino S."/>
            <person name="Salamov A."/>
            <person name="Villalobos J.M."/>
            <person name="Alvarez M.I."/>
            <person name="Avalos J."/>
            <person name="Benito E.P."/>
            <person name="Benoit I."/>
            <person name="Burger G."/>
            <person name="Camino L.P."/>
            <person name="Canovas D."/>
            <person name="Cerda-Olmedo E."/>
            <person name="Cheng J.-F."/>
            <person name="Dominguez A."/>
            <person name="Elias M."/>
            <person name="Eslava A.P."/>
            <person name="Glaser F."/>
            <person name="Grimwood J."/>
            <person name="Gutierrez G."/>
            <person name="Heitman J."/>
            <person name="Henrissat B."/>
            <person name="Iturriaga E.A."/>
            <person name="Lang B.F."/>
            <person name="Lavin J.L."/>
            <person name="Lee S."/>
            <person name="Li W."/>
            <person name="Lindquist E."/>
            <person name="Lopez-Garcia S."/>
            <person name="Luque E.M."/>
            <person name="Marcos A.T."/>
            <person name="Martin J."/>
            <person name="McCluskey K."/>
            <person name="Medina H.R."/>
            <person name="Miralles-Duran A."/>
            <person name="Miyazaki A."/>
            <person name="Munoz-Torres E."/>
            <person name="Oguiza J.A."/>
            <person name="Ohm R."/>
            <person name="Olmedo M."/>
            <person name="Orejas M."/>
            <person name="Ortiz-Castellanos L."/>
            <person name="Pisabarro A.G."/>
            <person name="Rodriguez-Romero J."/>
            <person name="Ruiz-Herrera J."/>
            <person name="Ruiz-Vazquez R."/>
            <person name="Sanz C."/>
            <person name="Schackwitz W."/>
            <person name="Schmutz J."/>
            <person name="Shahriari M."/>
            <person name="Shelest E."/>
            <person name="Silva-Franco F."/>
            <person name="Soanes D."/>
            <person name="Syed K."/>
            <person name="Tagua V.G."/>
            <person name="Talbot N.J."/>
            <person name="Thon M."/>
            <person name="De vries R.P."/>
            <person name="Wiebenga A."/>
            <person name="Yadav J.S."/>
            <person name="Braun E.L."/>
            <person name="Baker S."/>
            <person name="Garre V."/>
            <person name="Horwitz B."/>
            <person name="Torres-Martinez S."/>
            <person name="Idnurm A."/>
            <person name="Herrera-Estrella A."/>
            <person name="Gabaldon T."/>
            <person name="Grigoriev I.V."/>
        </authorList>
    </citation>
    <scope>NUCLEOTIDE SEQUENCE [LARGE SCALE GENOMIC DNA]</scope>
    <source>
        <strain evidence="2">NRRL 1555(-)</strain>
    </source>
</reference>
<evidence type="ECO:0000313" key="2">
    <source>
        <dbReference type="Proteomes" id="UP000077315"/>
    </source>
</evidence>
<sequence length="435" mass="49591">MSVEDMFSQMLADLATRELLHYRANWESVAGQLTNIFDSDIYKQLVQQSLFSNSNNIAIGFYTNRYTNKYLLQLAILLGLKKPTHLDSFLISIINELQADMAHIGSHTSLFGCHFCETKGKCPANRQHDMYFDNISALLRSLEDFKVGNSSKNIYQLSLYTQLSTFSGSSFFVLDELYLIARGIEKLVADLVAIRNCITSSEKYVPISSLDSFVNVFVKIDSTCTVDWLDFLLYLVSTLVTLTPELLEKMESAKLPGSYTLYHQAARPSAMLLHSLNEESNWRLLKIDKLWGPFHQFVNLNNDLMEGVGGPSVKEALLKYYWRTTGLTGHNFCDSVVIVAARLWMNSTIYSSYMYQRKRNEISRGNYYVMFTCLYRNNLNVMKEHDAAGRDLSVPIVKQCSQSIYIPGHQTQPTYAVISVNDICHQVCLVQYLPN</sequence>
<dbReference type="GeneID" id="28992006"/>
<accession>A0A162XM51</accession>
<name>A0A162XM51_PHYB8</name>
<dbReference type="Proteomes" id="UP000077315">
    <property type="component" value="Unassembled WGS sequence"/>
</dbReference>
<dbReference type="AlphaFoldDB" id="A0A162XM51"/>
<protein>
    <submittedName>
        <fullName evidence="1">Uncharacterized protein</fullName>
    </submittedName>
</protein>
<dbReference type="InParanoid" id="A0A162XM51"/>
<dbReference type="RefSeq" id="XP_018293715.1">
    <property type="nucleotide sequence ID" value="XM_018431100.1"/>
</dbReference>
<organism evidence="1 2">
    <name type="scientific">Phycomyces blakesleeanus (strain ATCC 8743b / DSM 1359 / FGSC 10004 / NBRC 33097 / NRRL 1555)</name>
    <dbReference type="NCBI Taxonomy" id="763407"/>
    <lineage>
        <taxon>Eukaryota</taxon>
        <taxon>Fungi</taxon>
        <taxon>Fungi incertae sedis</taxon>
        <taxon>Mucoromycota</taxon>
        <taxon>Mucoromycotina</taxon>
        <taxon>Mucoromycetes</taxon>
        <taxon>Mucorales</taxon>
        <taxon>Phycomycetaceae</taxon>
        <taxon>Phycomyces</taxon>
    </lineage>
</organism>
<dbReference type="VEuPathDB" id="FungiDB:PHYBLDRAFT_143923"/>
<proteinExistence type="predicted"/>
<dbReference type="EMBL" id="KV440977">
    <property type="protein sequence ID" value="OAD75675.1"/>
    <property type="molecule type" value="Genomic_DNA"/>
</dbReference>
<evidence type="ECO:0000313" key="1">
    <source>
        <dbReference type="EMBL" id="OAD75675.1"/>
    </source>
</evidence>
<dbReference type="OrthoDB" id="2404451at2759"/>
<keyword evidence="2" id="KW-1185">Reference proteome</keyword>
<gene>
    <name evidence="1" type="ORF">PHYBLDRAFT_143923</name>
</gene>